<dbReference type="InterPro" id="IPR015421">
    <property type="entry name" value="PyrdxlP-dep_Trfase_major"/>
</dbReference>
<evidence type="ECO:0000256" key="1">
    <source>
        <dbReference type="ARBA" id="ARBA00001933"/>
    </source>
</evidence>
<sequence>MNHKIIPAVRTNNITYAVRDIVVLANQVAKTGKEMLYLNIGDPNLFDFEPPKHLVESTYKAMLENKNGYAPSSGIKEAVDAIEREAERKGITNVHDIFVTTGASEAIDICLTALVNDGENVLTPTPGYPLYTAIASKLQMMENPYYLNEENGWLPDIDDIKSKINDKTRAIILINPNNPTGSLYTEDNLRQIVDLALEHNLVIFADEIYDKLLFDGKKHISIASLNKDVSCITFGGLSKNYMVPGFRIGWGIVSGRKEVLSEYIEAINKILRARLSANHPEQYGIKPSLEGSQEHLVIAMEKLTRRRDLTVEMLNSIPGISCVKPEGAFYAFPRLHMKQPDSHFVSELIKETGVVVVPGSGFGQVPGTQHFRVVFLPNEKILEKAYKAIGDFYQKYLEKYSHLVEV</sequence>
<dbReference type="Gene3D" id="3.90.1150.10">
    <property type="entry name" value="Aspartate Aminotransferase, domain 1"/>
    <property type="match status" value="1"/>
</dbReference>
<dbReference type="InterPro" id="IPR051926">
    <property type="entry name" value="Ala_Aminotransferase"/>
</dbReference>
<dbReference type="Gene3D" id="3.40.640.10">
    <property type="entry name" value="Type I PLP-dependent aspartate aminotransferase-like (Major domain)"/>
    <property type="match status" value="1"/>
</dbReference>
<evidence type="ECO:0000259" key="7">
    <source>
        <dbReference type="Pfam" id="PF00155"/>
    </source>
</evidence>
<gene>
    <name evidence="8" type="ORF">ENS56_00550</name>
</gene>
<comment type="caution">
    <text evidence="8">The sequence shown here is derived from an EMBL/GenBank/DDBJ whole genome shotgun (WGS) entry which is preliminary data.</text>
</comment>
<dbReference type="InterPro" id="IPR004839">
    <property type="entry name" value="Aminotransferase_I/II_large"/>
</dbReference>
<comment type="cofactor">
    <cofactor evidence="1">
        <name>pyridoxal 5'-phosphate</name>
        <dbReference type="ChEBI" id="CHEBI:597326"/>
    </cofactor>
</comment>
<protein>
    <recommendedName>
        <fullName evidence="6">alanine transaminase</fullName>
        <ecNumber evidence="6">2.6.1.2</ecNumber>
    </recommendedName>
</protein>
<dbReference type="Pfam" id="PF00155">
    <property type="entry name" value="Aminotran_1_2"/>
    <property type="match status" value="1"/>
</dbReference>
<dbReference type="PANTHER" id="PTHR43488:SF2">
    <property type="entry name" value="GLUTAMATE-PYRUVATE AMINOTRANSFERASE ALAA"/>
    <property type="match status" value="1"/>
</dbReference>
<dbReference type="EC" id="2.6.1.2" evidence="6"/>
<evidence type="ECO:0000256" key="3">
    <source>
        <dbReference type="ARBA" id="ARBA00022576"/>
    </source>
</evidence>
<dbReference type="InterPro" id="IPR015422">
    <property type="entry name" value="PyrdxlP-dep_Trfase_small"/>
</dbReference>
<evidence type="ECO:0000256" key="2">
    <source>
        <dbReference type="ARBA" id="ARBA00007441"/>
    </source>
</evidence>
<dbReference type="GO" id="GO:0004021">
    <property type="term" value="F:L-alanine:2-oxoglutarate aminotransferase activity"/>
    <property type="evidence" value="ECO:0007669"/>
    <property type="project" value="UniProtKB-EC"/>
</dbReference>
<name>A0A832G5X4_9BACT</name>
<dbReference type="EMBL" id="DSVI01000004">
    <property type="protein sequence ID" value="HGT46511.1"/>
    <property type="molecule type" value="Genomic_DNA"/>
</dbReference>
<evidence type="ECO:0000256" key="6">
    <source>
        <dbReference type="ARBA" id="ARBA00026106"/>
    </source>
</evidence>
<organism evidence="8">
    <name type="scientific">Ignavibacterium album</name>
    <dbReference type="NCBI Taxonomy" id="591197"/>
    <lineage>
        <taxon>Bacteria</taxon>
        <taxon>Pseudomonadati</taxon>
        <taxon>Ignavibacteriota</taxon>
        <taxon>Ignavibacteria</taxon>
        <taxon>Ignavibacteriales</taxon>
        <taxon>Ignavibacteriaceae</taxon>
        <taxon>Ignavibacterium</taxon>
    </lineage>
</organism>
<dbReference type="PIRSF" id="PIRSF000517">
    <property type="entry name" value="Tyr_transaminase"/>
    <property type="match status" value="1"/>
</dbReference>
<reference evidence="8" key="1">
    <citation type="journal article" date="2020" name="mSystems">
        <title>Genome- and Community-Level Interaction Insights into Carbon Utilization and Element Cycling Functions of Hydrothermarchaeota in Hydrothermal Sediment.</title>
        <authorList>
            <person name="Zhou Z."/>
            <person name="Liu Y."/>
            <person name="Xu W."/>
            <person name="Pan J."/>
            <person name="Luo Z.H."/>
            <person name="Li M."/>
        </authorList>
    </citation>
    <scope>NUCLEOTIDE SEQUENCE [LARGE SCALE GENOMIC DNA]</scope>
    <source>
        <strain evidence="8">SpSt-500</strain>
    </source>
</reference>
<dbReference type="GO" id="GO:0006520">
    <property type="term" value="P:amino acid metabolic process"/>
    <property type="evidence" value="ECO:0007669"/>
    <property type="project" value="InterPro"/>
</dbReference>
<feature type="domain" description="Aminotransferase class I/classII large" evidence="7">
    <location>
        <begin position="34"/>
        <end position="387"/>
    </location>
</feature>
<dbReference type="SUPFAM" id="SSF53383">
    <property type="entry name" value="PLP-dependent transferases"/>
    <property type="match status" value="1"/>
</dbReference>
<dbReference type="InterPro" id="IPR015424">
    <property type="entry name" value="PyrdxlP-dep_Trfase"/>
</dbReference>
<keyword evidence="5" id="KW-0663">Pyridoxal phosphate</keyword>
<dbReference type="GO" id="GO:0030170">
    <property type="term" value="F:pyridoxal phosphate binding"/>
    <property type="evidence" value="ECO:0007669"/>
    <property type="project" value="InterPro"/>
</dbReference>
<comment type="similarity">
    <text evidence="2">Belongs to the class-I pyridoxal-phosphate-dependent aminotransferase family.</text>
</comment>
<dbReference type="PANTHER" id="PTHR43488">
    <property type="entry name" value="GLUTAMATE-PYRUVATE AMINOTRANSFERASE ALAA"/>
    <property type="match status" value="1"/>
</dbReference>
<dbReference type="AlphaFoldDB" id="A0A832G5X4"/>
<keyword evidence="3 8" id="KW-0032">Aminotransferase</keyword>
<dbReference type="PRINTS" id="PR00753">
    <property type="entry name" value="ACCSYNTHASE"/>
</dbReference>
<dbReference type="InterPro" id="IPR005958">
    <property type="entry name" value="TyrNic_aminoTrfase"/>
</dbReference>
<proteinExistence type="inferred from homology"/>
<evidence type="ECO:0000313" key="8">
    <source>
        <dbReference type="EMBL" id="HGT46511.1"/>
    </source>
</evidence>
<evidence type="ECO:0000256" key="4">
    <source>
        <dbReference type="ARBA" id="ARBA00022679"/>
    </source>
</evidence>
<dbReference type="CDD" id="cd00609">
    <property type="entry name" value="AAT_like"/>
    <property type="match status" value="1"/>
</dbReference>
<keyword evidence="4 8" id="KW-0808">Transferase</keyword>
<accession>A0A832G5X4</accession>
<evidence type="ECO:0000256" key="5">
    <source>
        <dbReference type="ARBA" id="ARBA00022898"/>
    </source>
</evidence>